<dbReference type="VEuPathDB" id="AmoebaDB:NAEGRDRAFT_57300"/>
<evidence type="ECO:0000259" key="3">
    <source>
        <dbReference type="PROSITE" id="PS50011"/>
    </source>
</evidence>
<dbReference type="GO" id="GO:0004672">
    <property type="term" value="F:protein kinase activity"/>
    <property type="evidence" value="ECO:0007669"/>
    <property type="project" value="InterPro"/>
</dbReference>
<dbReference type="Proteomes" id="UP000006671">
    <property type="component" value="Unassembled WGS sequence"/>
</dbReference>
<dbReference type="GO" id="GO:0005524">
    <property type="term" value="F:ATP binding"/>
    <property type="evidence" value="ECO:0007669"/>
    <property type="project" value="UniProtKB-KW"/>
</dbReference>
<gene>
    <name evidence="4" type="ORF">NAEGRDRAFT_57300</name>
</gene>
<dbReference type="SMART" id="SM00220">
    <property type="entry name" value="S_TKc"/>
    <property type="match status" value="1"/>
</dbReference>
<feature type="domain" description="Protein kinase" evidence="3">
    <location>
        <begin position="10"/>
        <end position="329"/>
    </location>
</feature>
<dbReference type="InParanoid" id="D2V6L3"/>
<evidence type="ECO:0000256" key="2">
    <source>
        <dbReference type="ARBA" id="ARBA00022840"/>
    </source>
</evidence>
<dbReference type="OrthoDB" id="4062651at2759"/>
<evidence type="ECO:0000313" key="5">
    <source>
        <dbReference type="Proteomes" id="UP000006671"/>
    </source>
</evidence>
<reference evidence="4 5" key="1">
    <citation type="journal article" date="2010" name="Cell">
        <title>The genome of Naegleria gruberi illuminates early eukaryotic versatility.</title>
        <authorList>
            <person name="Fritz-Laylin L.K."/>
            <person name="Prochnik S.E."/>
            <person name="Ginger M.L."/>
            <person name="Dacks J.B."/>
            <person name="Carpenter M.L."/>
            <person name="Field M.C."/>
            <person name="Kuo A."/>
            <person name="Paredez A."/>
            <person name="Chapman J."/>
            <person name="Pham J."/>
            <person name="Shu S."/>
            <person name="Neupane R."/>
            <person name="Cipriano M."/>
            <person name="Mancuso J."/>
            <person name="Tu H."/>
            <person name="Salamov A."/>
            <person name="Lindquist E."/>
            <person name="Shapiro H."/>
            <person name="Lucas S."/>
            <person name="Grigoriev I.V."/>
            <person name="Cande W.Z."/>
            <person name="Fulton C."/>
            <person name="Rokhsar D.S."/>
            <person name="Dawson S.C."/>
        </authorList>
    </citation>
    <scope>NUCLEOTIDE SEQUENCE [LARGE SCALE GENOMIC DNA]</scope>
    <source>
        <strain evidence="4 5">NEG-M</strain>
    </source>
</reference>
<dbReference type="SMART" id="SM00015">
    <property type="entry name" value="IQ"/>
    <property type="match status" value="1"/>
</dbReference>
<sequence>MLTTSRSSSSLSLQSFSSGSKLMSFEQFNEKFNQPKLLYQHSSDVVQVYQYNETSSSTHSCLVFVHHGTLLQTGRLFKKLIDNNKLMPNVMPYDEAYKDEEEYDASYYMVCRDSSVLNAYQSQQVKTLEDVFNDPTAIHMLNDFVALKNLILDIANGLRQLHRSELTHNNLYAYTVLLVNNKNYDGTARSQAKRAILQFPGIGISYLLHIGSDINYAPEVTHHTEFSKENDVFMFGLLVLKILTFRDLNIHAENFEWKKDVQEKIAARFGAKASSPFIRSLTALAKECVLSQFRPTSDHLVSRVNALSEKDEKVTQPVMDDYDYEDSFASLGVGSSHYFDSSDAPHLNNYGEEDFQVHNFDAGPVIIDMDEDDEESDTLSGEVFDKRRKSSRMSANLSSMKDTLKDRLNELNPEEEVKLTGIKKLFACFFGGHEKIDHDGANRIDLYTATANEQSQEDALPDYLIEGKKKRETLFCEKLIRRVPSGSIILVKDEKTRTNMTMKKCTKGNEEFYEREIKALKQMDHPRITKYIDSFDYTDDDHYTDHISKHIVLKYYPNSDLEDCFLRKKPKFVLSPVLFMKIITQSFEALAYLNEISRVHGNITPANIVLDDSMNVVFVDFAFSWRKDEKITFVVKSNYTAPEQKIGALANPMSDIFSLATSMLELLMGERIDIKTLKNQNMTVTDALRLILGNDNFTHKFSVLLNNPNLNTKNIGEILRDASALDVQNRKPAAQIAKDCANLREQVAAIAIQRYYRGSKVRKQYKDKLPKKEQKQNLTRREIRRIKASQSNYAISSISKSSSSYGIALHNRTNSATMTASSGVSLLSDKSLERKAKIKSFLAMSKAHNLVDMAKVNISTITRSQMKEINEFVPSIFCRIIQFKDQEQANDSDETEGSIGSSYSKKLLNQTLNLDDVIISEIEFPELSKKEKMEGSKVIHSYPPEVSLKTVTCGLGHYVFVFRKIIEEMKELVDSAMLDEIHVQKTINMTLRRKDVVFVAATATQTWFAVDRTEMAVDYCLEIGKIENGVMKYIFTFDDPDHMVGIHCTKYYPLIHCYVAKFLESTPSRTIPTSKCKLVFVPFISFINTDSEIERVEASPYNGHVFFYERGGKTAWLLNDSFEITRLEATGLIGGECYEMSMHLRSSQDRTILFLKN</sequence>
<dbReference type="InterPro" id="IPR000048">
    <property type="entry name" value="IQ_motif_EF-hand-BS"/>
</dbReference>
<dbReference type="PROSITE" id="PS50096">
    <property type="entry name" value="IQ"/>
    <property type="match status" value="1"/>
</dbReference>
<name>D2V6L3_NAEGR</name>
<dbReference type="Gene3D" id="1.10.510.10">
    <property type="entry name" value="Transferase(Phosphotransferase) domain 1"/>
    <property type="match status" value="2"/>
</dbReference>
<dbReference type="KEGG" id="ngr:NAEGRDRAFT_57300"/>
<dbReference type="PROSITE" id="PS50011">
    <property type="entry name" value="PROTEIN_KINASE_DOM"/>
    <property type="match status" value="2"/>
</dbReference>
<organism evidence="5">
    <name type="scientific">Naegleria gruberi</name>
    <name type="common">Amoeba</name>
    <dbReference type="NCBI Taxonomy" id="5762"/>
    <lineage>
        <taxon>Eukaryota</taxon>
        <taxon>Discoba</taxon>
        <taxon>Heterolobosea</taxon>
        <taxon>Tetramitia</taxon>
        <taxon>Eutetramitia</taxon>
        <taxon>Vahlkampfiidae</taxon>
        <taxon>Naegleria</taxon>
    </lineage>
</organism>
<dbReference type="RefSeq" id="XP_002680205.1">
    <property type="nucleotide sequence ID" value="XM_002680159.1"/>
</dbReference>
<accession>D2V6L3</accession>
<dbReference type="PANTHER" id="PTHR27001:SF931">
    <property type="entry name" value="OS11G0664100 PROTEIN"/>
    <property type="match status" value="1"/>
</dbReference>
<dbReference type="AlphaFoldDB" id="D2V6L3"/>
<protein>
    <submittedName>
        <fullName evidence="4">Protein kinase</fullName>
    </submittedName>
</protein>
<dbReference type="OMA" id="HISKHIV"/>
<dbReference type="GeneID" id="8849092"/>
<dbReference type="InterPro" id="IPR000719">
    <property type="entry name" value="Prot_kinase_dom"/>
</dbReference>
<proteinExistence type="predicted"/>
<dbReference type="InterPro" id="IPR011009">
    <property type="entry name" value="Kinase-like_dom_sf"/>
</dbReference>
<keyword evidence="1" id="KW-0547">Nucleotide-binding</keyword>
<evidence type="ECO:0000313" key="4">
    <source>
        <dbReference type="EMBL" id="EFC47461.1"/>
    </source>
</evidence>
<dbReference type="PANTHER" id="PTHR27001">
    <property type="entry name" value="OS01G0253100 PROTEIN"/>
    <property type="match status" value="1"/>
</dbReference>
<dbReference type="CDD" id="cd23767">
    <property type="entry name" value="IQCD"/>
    <property type="match status" value="1"/>
</dbReference>
<dbReference type="CDD" id="cd00180">
    <property type="entry name" value="PKc"/>
    <property type="match status" value="1"/>
</dbReference>
<keyword evidence="5" id="KW-1185">Reference proteome</keyword>
<keyword evidence="4" id="KW-0808">Transferase</keyword>
<dbReference type="EMBL" id="GG738854">
    <property type="protein sequence ID" value="EFC47461.1"/>
    <property type="molecule type" value="Genomic_DNA"/>
</dbReference>
<dbReference type="Pfam" id="PF00069">
    <property type="entry name" value="Pkinase"/>
    <property type="match status" value="1"/>
</dbReference>
<dbReference type="STRING" id="5762.D2V6L3"/>
<dbReference type="GO" id="GO:0005886">
    <property type="term" value="C:plasma membrane"/>
    <property type="evidence" value="ECO:0007669"/>
    <property type="project" value="TreeGrafter"/>
</dbReference>
<evidence type="ECO:0000256" key="1">
    <source>
        <dbReference type="ARBA" id="ARBA00022741"/>
    </source>
</evidence>
<keyword evidence="4" id="KW-0418">Kinase</keyword>
<feature type="domain" description="Protein kinase" evidence="3">
    <location>
        <begin position="477"/>
        <end position="743"/>
    </location>
</feature>
<dbReference type="SUPFAM" id="SSF56112">
    <property type="entry name" value="Protein kinase-like (PK-like)"/>
    <property type="match status" value="2"/>
</dbReference>
<keyword evidence="2" id="KW-0067">ATP-binding</keyword>